<dbReference type="Pfam" id="PF08032">
    <property type="entry name" value="SpoU_sub_bind"/>
    <property type="match status" value="1"/>
</dbReference>
<dbReference type="InterPro" id="IPR029064">
    <property type="entry name" value="Ribosomal_eL30-like_sf"/>
</dbReference>
<dbReference type="InterPro" id="IPR029026">
    <property type="entry name" value="tRNA_m1G_MTases_N"/>
</dbReference>
<dbReference type="Pfam" id="PF00588">
    <property type="entry name" value="SpoU_methylase"/>
    <property type="match status" value="1"/>
</dbReference>
<feature type="compositionally biased region" description="Basic and acidic residues" evidence="4">
    <location>
        <begin position="32"/>
        <end position="42"/>
    </location>
</feature>
<dbReference type="EMBL" id="JAVLVT010000003">
    <property type="protein sequence ID" value="MDS1270230.1"/>
    <property type="molecule type" value="Genomic_DNA"/>
</dbReference>
<evidence type="ECO:0000313" key="6">
    <source>
        <dbReference type="EMBL" id="MDS1270230.1"/>
    </source>
</evidence>
<evidence type="ECO:0000313" key="7">
    <source>
        <dbReference type="Proteomes" id="UP001250214"/>
    </source>
</evidence>
<feature type="compositionally biased region" description="Basic residues" evidence="4">
    <location>
        <begin position="1"/>
        <end position="10"/>
    </location>
</feature>
<dbReference type="SUPFAM" id="SSF75217">
    <property type="entry name" value="alpha/beta knot"/>
    <property type="match status" value="1"/>
</dbReference>
<dbReference type="Proteomes" id="UP001250214">
    <property type="component" value="Unassembled WGS sequence"/>
</dbReference>
<dbReference type="SMART" id="SM00967">
    <property type="entry name" value="SpoU_sub_bind"/>
    <property type="match status" value="1"/>
</dbReference>
<evidence type="ECO:0000256" key="2">
    <source>
        <dbReference type="ARBA" id="ARBA00022603"/>
    </source>
</evidence>
<reference evidence="7" key="1">
    <citation type="submission" date="2023-07" db="EMBL/GenBank/DDBJ databases">
        <title>Novel species in the genus Lipingzhangella isolated from Sambhar Salt Lake.</title>
        <authorList>
            <person name="Jiya N."/>
            <person name="Kajale S."/>
            <person name="Sharma A."/>
        </authorList>
    </citation>
    <scope>NUCLEOTIDE SEQUENCE [LARGE SCALE GENOMIC DNA]</scope>
    <source>
        <strain evidence="7">LS1_29</strain>
    </source>
</reference>
<feature type="domain" description="RNA 2-O ribose methyltransferase substrate binding" evidence="5">
    <location>
        <begin position="63"/>
        <end position="144"/>
    </location>
</feature>
<comment type="similarity">
    <text evidence="1">Belongs to the class IV-like SAM-binding methyltransferase superfamily. RNA methyltransferase TrmH family.</text>
</comment>
<dbReference type="Gene3D" id="3.30.1330.30">
    <property type="match status" value="1"/>
</dbReference>
<dbReference type="PANTHER" id="PTHR46429:SF1">
    <property type="entry name" value="23S RRNA (GUANOSINE-2'-O-)-METHYLTRANSFERASE RLMB"/>
    <property type="match status" value="1"/>
</dbReference>
<organism evidence="6 7">
    <name type="scientific">Lipingzhangella rawalii</name>
    <dbReference type="NCBI Taxonomy" id="2055835"/>
    <lineage>
        <taxon>Bacteria</taxon>
        <taxon>Bacillati</taxon>
        <taxon>Actinomycetota</taxon>
        <taxon>Actinomycetes</taxon>
        <taxon>Streptosporangiales</taxon>
        <taxon>Nocardiopsidaceae</taxon>
        <taxon>Lipingzhangella</taxon>
    </lineage>
</organism>
<dbReference type="CDD" id="cd18103">
    <property type="entry name" value="SpoU-like_RlmB"/>
    <property type="match status" value="1"/>
</dbReference>
<dbReference type="Gene3D" id="3.40.1280.10">
    <property type="match status" value="1"/>
</dbReference>
<evidence type="ECO:0000259" key="5">
    <source>
        <dbReference type="SMART" id="SM00967"/>
    </source>
</evidence>
<keyword evidence="7" id="KW-1185">Reference proteome</keyword>
<proteinExistence type="inferred from homology"/>
<protein>
    <submittedName>
        <fullName evidence="6">23S rRNA (Guanosine(2251)-2'-O)-methyltransferase RlmB</fullName>
    </submittedName>
</protein>
<dbReference type="InterPro" id="IPR029028">
    <property type="entry name" value="Alpha/beta_knot_MTases"/>
</dbReference>
<dbReference type="InterPro" id="IPR004441">
    <property type="entry name" value="rRNA_MeTrfase_TrmH"/>
</dbReference>
<gene>
    <name evidence="6" type="primary">rlmB</name>
    <name evidence="6" type="ORF">RIF23_07980</name>
</gene>
<evidence type="ECO:0000256" key="3">
    <source>
        <dbReference type="ARBA" id="ARBA00022679"/>
    </source>
</evidence>
<accession>A0ABU2H5X2</accession>
<name>A0ABU2H5X2_9ACTN</name>
<evidence type="ECO:0000256" key="4">
    <source>
        <dbReference type="SAM" id="MobiDB-lite"/>
    </source>
</evidence>
<dbReference type="InterPro" id="IPR001537">
    <property type="entry name" value="SpoU_MeTrfase"/>
</dbReference>
<evidence type="ECO:0000256" key="1">
    <source>
        <dbReference type="ARBA" id="ARBA00007228"/>
    </source>
</evidence>
<dbReference type="PANTHER" id="PTHR46429">
    <property type="entry name" value="23S RRNA (GUANOSINE-2'-O-)-METHYLTRANSFERASE RLMB"/>
    <property type="match status" value="1"/>
</dbReference>
<keyword evidence="2" id="KW-0489">Methyltransferase</keyword>
<feature type="region of interest" description="Disordered" evidence="4">
    <location>
        <begin position="1"/>
        <end position="65"/>
    </location>
</feature>
<keyword evidence="3" id="KW-0808">Transferase</keyword>
<comment type="caution">
    <text evidence="6">The sequence shown here is derived from an EMBL/GenBank/DDBJ whole genome shotgun (WGS) entry which is preliminary data.</text>
</comment>
<dbReference type="NCBIfam" id="TIGR00186">
    <property type="entry name" value="rRNA_methyl_3"/>
    <property type="match status" value="1"/>
</dbReference>
<dbReference type="SUPFAM" id="SSF55315">
    <property type="entry name" value="L30e-like"/>
    <property type="match status" value="1"/>
</dbReference>
<sequence length="312" mass="33103">MAGKGGRKGPSRGTGGKGRSSLQGKKSTLPAEQRHWYSDRQRARAAKRPSPPARPEPTADPNLLVGRNPVVEALRAGMPATRLYLANSLDSDDRITEAARLAGDAGVPVVEESRADLDRRLQRAGQGELAHQGIMLRVRPFHYVDPNEVLDSARNTDAPPLVVALDGVTDPHNLGAVARSAAAFGAHGLVIPERRAASVTTAAWKTSAGTLARLPVARVTNLTRTLRTYQDQGMFAVALDGQAETRIDELSLVTDPLVLVLGAEGEGVSRLVRQTCDAVAAIPMHGTESLNASVAAGVTLYEIARRRSSRGA</sequence>
<dbReference type="RefSeq" id="WP_310911760.1">
    <property type="nucleotide sequence ID" value="NZ_JAVLVT010000003.1"/>
</dbReference>
<dbReference type="InterPro" id="IPR013123">
    <property type="entry name" value="SpoU_subst-bd"/>
</dbReference>